<evidence type="ECO:0000313" key="3">
    <source>
        <dbReference type="Proteomes" id="UP000198412"/>
    </source>
</evidence>
<feature type="transmembrane region" description="Helical" evidence="1">
    <location>
        <begin position="27"/>
        <end position="43"/>
    </location>
</feature>
<accession>A0A238XIN4</accession>
<organism evidence="2 3">
    <name type="scientific">Lutibacter flavus</name>
    <dbReference type="NCBI Taxonomy" id="691689"/>
    <lineage>
        <taxon>Bacteria</taxon>
        <taxon>Pseudomonadati</taxon>
        <taxon>Bacteroidota</taxon>
        <taxon>Flavobacteriia</taxon>
        <taxon>Flavobacteriales</taxon>
        <taxon>Flavobacteriaceae</taxon>
        <taxon>Lutibacter</taxon>
    </lineage>
</organism>
<name>A0A238XIN4_9FLAO</name>
<keyword evidence="3" id="KW-1185">Reference proteome</keyword>
<dbReference type="AlphaFoldDB" id="A0A238XIN4"/>
<dbReference type="Proteomes" id="UP000198412">
    <property type="component" value="Unassembled WGS sequence"/>
</dbReference>
<feature type="transmembrane region" description="Helical" evidence="1">
    <location>
        <begin position="272"/>
        <end position="296"/>
    </location>
</feature>
<dbReference type="RefSeq" id="WP_089378183.1">
    <property type="nucleotide sequence ID" value="NZ_FZNX01000003.1"/>
</dbReference>
<gene>
    <name evidence="2" type="ORF">SAMN04488111_1866</name>
</gene>
<keyword evidence="1" id="KW-1133">Transmembrane helix</keyword>
<reference evidence="3" key="1">
    <citation type="submission" date="2017-06" db="EMBL/GenBank/DDBJ databases">
        <authorList>
            <person name="Varghese N."/>
            <person name="Submissions S."/>
        </authorList>
    </citation>
    <scope>NUCLEOTIDE SEQUENCE [LARGE SCALE GENOMIC DNA]</scope>
    <source>
        <strain evidence="3">DSM 27993</strain>
    </source>
</reference>
<keyword evidence="1" id="KW-0812">Transmembrane</keyword>
<evidence type="ECO:0000256" key="1">
    <source>
        <dbReference type="SAM" id="Phobius"/>
    </source>
</evidence>
<evidence type="ECO:0000313" key="2">
    <source>
        <dbReference type="EMBL" id="SNR58865.1"/>
    </source>
</evidence>
<dbReference type="EMBL" id="FZNX01000003">
    <property type="protein sequence ID" value="SNR58865.1"/>
    <property type="molecule type" value="Genomic_DNA"/>
</dbReference>
<dbReference type="OrthoDB" id="1444312at2"/>
<proteinExistence type="predicted"/>
<keyword evidence="1" id="KW-0472">Membrane</keyword>
<feature type="transmembrane region" description="Helical" evidence="1">
    <location>
        <begin position="55"/>
        <end position="75"/>
    </location>
</feature>
<sequence>MGEFKKLYKSINAYLDTENAVQTAKRILIFEIVTITIFGIIHNKTNYNEFDAPPILSLLVSVISIIIAIIITYLFSKLFAEKSERIQRKYTIDELSHKVTLFRKIAFHIKGMREFWSQSKKNAKQKLDNKYKRLTYHQYRNLGYDRLHLFAEEVGDIVPQAYLALRGLENNENTYAFFAPFRPTNYTLEEISDFHEYTGSFWSMLDKGFKLDMVTNYDKTQIKDYYKGVTGKELDNIDITKDIKTMFNDVQSEIFEKLYYLTKLNETRFSKLFLSGLTNLLIFLIILIVSLIIYVVNPEPVISYYTTIALVSFFIANTVDLVVIIWLAFKTELNIKDFYKV</sequence>
<feature type="transmembrane region" description="Helical" evidence="1">
    <location>
        <begin position="302"/>
        <end position="329"/>
    </location>
</feature>
<evidence type="ECO:0008006" key="4">
    <source>
        <dbReference type="Google" id="ProtNLM"/>
    </source>
</evidence>
<protein>
    <recommendedName>
        <fullName evidence="4">SMODS and SLOG-associating 2TM effector domain-containing protein</fullName>
    </recommendedName>
</protein>